<sequence>MVLWTIGNIVLIIIVVPVLVLLLNRLLGALERIRGAADDTLSGGVALIGQLNNTPELLETTDDVIKEVANGAVRYAGPVSKLLG</sequence>
<reference evidence="2" key="1">
    <citation type="submission" date="2020-05" db="EMBL/GenBank/DDBJ databases">
        <authorList>
            <person name="Chiriac C."/>
            <person name="Salcher M."/>
            <person name="Ghai R."/>
            <person name="Kavagutti S V."/>
        </authorList>
    </citation>
    <scope>NUCLEOTIDE SEQUENCE</scope>
</reference>
<dbReference type="EMBL" id="CAFBMR010000098">
    <property type="protein sequence ID" value="CAB4926073.1"/>
    <property type="molecule type" value="Genomic_DNA"/>
</dbReference>
<protein>
    <submittedName>
        <fullName evidence="2">Unannotated protein</fullName>
    </submittedName>
</protein>
<evidence type="ECO:0000313" key="2">
    <source>
        <dbReference type="EMBL" id="CAB4926073.1"/>
    </source>
</evidence>
<organism evidence="2">
    <name type="scientific">freshwater metagenome</name>
    <dbReference type="NCBI Taxonomy" id="449393"/>
    <lineage>
        <taxon>unclassified sequences</taxon>
        <taxon>metagenomes</taxon>
        <taxon>ecological metagenomes</taxon>
    </lineage>
</organism>
<keyword evidence="1" id="KW-0812">Transmembrane</keyword>
<keyword evidence="1" id="KW-1133">Transmembrane helix</keyword>
<dbReference type="AlphaFoldDB" id="A0A6J7I558"/>
<proteinExistence type="predicted"/>
<evidence type="ECO:0000256" key="1">
    <source>
        <dbReference type="SAM" id="Phobius"/>
    </source>
</evidence>
<accession>A0A6J7I558</accession>
<feature type="transmembrane region" description="Helical" evidence="1">
    <location>
        <begin position="6"/>
        <end position="24"/>
    </location>
</feature>
<gene>
    <name evidence="2" type="ORF">UFOPK3610_01687</name>
</gene>
<keyword evidence="1" id="KW-0472">Membrane</keyword>
<name>A0A6J7I558_9ZZZZ</name>